<reference evidence="1 2" key="1">
    <citation type="submission" date="2024-12" db="EMBL/GenBank/DDBJ databases">
        <title>The unique morphological basis and parallel evolutionary history of personate flowers in Penstemon.</title>
        <authorList>
            <person name="Depatie T.H."/>
            <person name="Wessinger C.A."/>
        </authorList>
    </citation>
    <scope>NUCLEOTIDE SEQUENCE [LARGE SCALE GENOMIC DNA]</scope>
    <source>
        <strain evidence="1">WTNN_2</strain>
        <tissue evidence="1">Leaf</tissue>
    </source>
</reference>
<keyword evidence="2" id="KW-1185">Reference proteome</keyword>
<comment type="caution">
    <text evidence="1">The sequence shown here is derived from an EMBL/GenBank/DDBJ whole genome shotgun (WGS) entry which is preliminary data.</text>
</comment>
<organism evidence="1 2">
    <name type="scientific">Penstemon smallii</name>
    <dbReference type="NCBI Taxonomy" id="265156"/>
    <lineage>
        <taxon>Eukaryota</taxon>
        <taxon>Viridiplantae</taxon>
        <taxon>Streptophyta</taxon>
        <taxon>Embryophyta</taxon>
        <taxon>Tracheophyta</taxon>
        <taxon>Spermatophyta</taxon>
        <taxon>Magnoliopsida</taxon>
        <taxon>eudicotyledons</taxon>
        <taxon>Gunneridae</taxon>
        <taxon>Pentapetalae</taxon>
        <taxon>asterids</taxon>
        <taxon>lamiids</taxon>
        <taxon>Lamiales</taxon>
        <taxon>Plantaginaceae</taxon>
        <taxon>Cheloneae</taxon>
        <taxon>Penstemon</taxon>
    </lineage>
</organism>
<dbReference type="Proteomes" id="UP001634393">
    <property type="component" value="Unassembled WGS sequence"/>
</dbReference>
<evidence type="ECO:0000313" key="1">
    <source>
        <dbReference type="EMBL" id="KAL3813335.1"/>
    </source>
</evidence>
<dbReference type="AlphaFoldDB" id="A0ABD3RK19"/>
<accession>A0ABD3RK19</accession>
<gene>
    <name evidence="1" type="ORF">ACJIZ3_014603</name>
</gene>
<sequence length="31" mass="3389">MGASLFCHGICVCENLLLLNLSNVRRSAKLL</sequence>
<evidence type="ECO:0000313" key="2">
    <source>
        <dbReference type="Proteomes" id="UP001634393"/>
    </source>
</evidence>
<protein>
    <submittedName>
        <fullName evidence="1">Uncharacterized protein</fullName>
    </submittedName>
</protein>
<dbReference type="EMBL" id="JBJXBP010000008">
    <property type="protein sequence ID" value="KAL3813335.1"/>
    <property type="molecule type" value="Genomic_DNA"/>
</dbReference>
<name>A0ABD3RK19_9LAMI</name>
<proteinExistence type="predicted"/>